<sequence length="286" mass="31759">MIKMRLLNGQPQNRISMADRAFQFGDGVFRTMRCTGGAIEFWARHYSHLEQDCAALGIVCPSASILLEDLSRLRPVDAVLKIIITRGETARGYSVPDQLLPNRIVQLAALPAYPEQLYQQGVKVRVCSTQASWQPALAGVKHLNRLENVLARREWHDPDIFEGLMLDRDGFVIEGVMSNVLVLSDNILSTPKLEQSGVSGVMCEVIFDAAVQHGLQVEKRAWTLDEIKQSDAIWLTNSLMGLLPVSDLCGRHFQSHAAQLLLSGALKQLRQKEKFAIVDLAGMTKG</sequence>
<dbReference type="CDD" id="cd01559">
    <property type="entry name" value="ADCL_like"/>
    <property type="match status" value="1"/>
</dbReference>
<keyword evidence="6 10" id="KW-0456">Lyase</keyword>
<dbReference type="InterPro" id="IPR017824">
    <property type="entry name" value="Aminodeoxychorismate_lyase_IV"/>
</dbReference>
<dbReference type="AlphaFoldDB" id="A0A3S8ZWD1"/>
<proteinExistence type="inferred from homology"/>
<dbReference type="EMBL" id="CP034433">
    <property type="protein sequence ID" value="AZN37807.1"/>
    <property type="molecule type" value="Genomic_DNA"/>
</dbReference>
<dbReference type="SUPFAM" id="SSF56752">
    <property type="entry name" value="D-aminoacid aminotransferase-like PLP-dependent enzymes"/>
    <property type="match status" value="1"/>
</dbReference>
<evidence type="ECO:0000256" key="3">
    <source>
        <dbReference type="ARBA" id="ARBA00011738"/>
    </source>
</evidence>
<dbReference type="NCBIfam" id="TIGR03461">
    <property type="entry name" value="pabC_Proteo"/>
    <property type="match status" value="1"/>
</dbReference>
<comment type="catalytic activity">
    <reaction evidence="9">
        <text>4-amino-4-deoxychorismate = 4-aminobenzoate + pyruvate + H(+)</text>
        <dbReference type="Rhea" id="RHEA:16201"/>
        <dbReference type="ChEBI" id="CHEBI:15361"/>
        <dbReference type="ChEBI" id="CHEBI:15378"/>
        <dbReference type="ChEBI" id="CHEBI:17836"/>
        <dbReference type="ChEBI" id="CHEBI:58406"/>
        <dbReference type="EC" id="4.1.3.38"/>
    </reaction>
</comment>
<accession>A0A3S8ZWD1</accession>
<dbReference type="NCBIfam" id="NF004761">
    <property type="entry name" value="PRK06092.1"/>
    <property type="match status" value="1"/>
</dbReference>
<dbReference type="InterPro" id="IPR050571">
    <property type="entry name" value="Class-IV_PLP-Dep_Aminotrnsfr"/>
</dbReference>
<dbReference type="KEGG" id="iod:EJO50_15840"/>
<gene>
    <name evidence="10" type="ORF">EJO50_15840</name>
</gene>
<keyword evidence="5" id="KW-0289">Folate biosynthesis</keyword>
<evidence type="ECO:0000256" key="7">
    <source>
        <dbReference type="ARBA" id="ARBA00035633"/>
    </source>
</evidence>
<dbReference type="Proteomes" id="UP000282438">
    <property type="component" value="Chromosome"/>
</dbReference>
<dbReference type="PANTHER" id="PTHR42743:SF2">
    <property type="entry name" value="AMINODEOXYCHORISMATE LYASE"/>
    <property type="match status" value="1"/>
</dbReference>
<dbReference type="OrthoDB" id="9805628at2"/>
<evidence type="ECO:0000256" key="5">
    <source>
        <dbReference type="ARBA" id="ARBA00022909"/>
    </source>
</evidence>
<evidence type="ECO:0000256" key="6">
    <source>
        <dbReference type="ARBA" id="ARBA00023239"/>
    </source>
</evidence>
<comment type="pathway">
    <text evidence="7">Cofactor biosynthesis; tetrahydrofolate biosynthesis; 4-aminobenzoate from chorismate: step 2/2.</text>
</comment>
<dbReference type="InterPro" id="IPR036038">
    <property type="entry name" value="Aminotransferase-like"/>
</dbReference>
<dbReference type="GO" id="GO:0046656">
    <property type="term" value="P:folic acid biosynthetic process"/>
    <property type="evidence" value="ECO:0007669"/>
    <property type="project" value="UniProtKB-KW"/>
</dbReference>
<dbReference type="Gene3D" id="3.20.10.10">
    <property type="entry name" value="D-amino Acid Aminotransferase, subunit A, domain 2"/>
    <property type="match status" value="1"/>
</dbReference>
<dbReference type="GO" id="GO:0030170">
    <property type="term" value="F:pyridoxal phosphate binding"/>
    <property type="evidence" value="ECO:0007669"/>
    <property type="project" value="InterPro"/>
</dbReference>
<dbReference type="FunFam" id="3.20.10.10:FF:000002">
    <property type="entry name" value="D-alanine aminotransferase"/>
    <property type="match status" value="1"/>
</dbReference>
<dbReference type="InterPro" id="IPR043132">
    <property type="entry name" value="BCAT-like_C"/>
</dbReference>
<dbReference type="Pfam" id="PF01063">
    <property type="entry name" value="Aminotran_4"/>
    <property type="match status" value="1"/>
</dbReference>
<evidence type="ECO:0000256" key="1">
    <source>
        <dbReference type="ARBA" id="ARBA00001933"/>
    </source>
</evidence>
<comment type="cofactor">
    <cofactor evidence="1">
        <name>pyridoxal 5'-phosphate</name>
        <dbReference type="ChEBI" id="CHEBI:597326"/>
    </cofactor>
</comment>
<evidence type="ECO:0000256" key="9">
    <source>
        <dbReference type="ARBA" id="ARBA00049529"/>
    </source>
</evidence>
<evidence type="ECO:0000256" key="8">
    <source>
        <dbReference type="ARBA" id="ARBA00035676"/>
    </source>
</evidence>
<keyword evidence="4" id="KW-0663">Pyridoxal phosphate</keyword>
<comment type="subunit">
    <text evidence="3">Homodimer.</text>
</comment>
<evidence type="ECO:0000313" key="10">
    <source>
        <dbReference type="EMBL" id="AZN37807.1"/>
    </source>
</evidence>
<evidence type="ECO:0000313" key="11">
    <source>
        <dbReference type="Proteomes" id="UP000282438"/>
    </source>
</evidence>
<reference evidence="10 11" key="1">
    <citation type="submission" date="2018-12" db="EMBL/GenBank/DDBJ databases">
        <title>Complete genome sequence of Iodobacter sp. H11R3.</title>
        <authorList>
            <person name="Bae J.-W."/>
        </authorList>
    </citation>
    <scope>NUCLEOTIDE SEQUENCE [LARGE SCALE GENOMIC DNA]</scope>
    <source>
        <strain evidence="10 11">H11R3</strain>
    </source>
</reference>
<evidence type="ECO:0000256" key="2">
    <source>
        <dbReference type="ARBA" id="ARBA00009320"/>
    </source>
</evidence>
<dbReference type="InterPro" id="IPR001544">
    <property type="entry name" value="Aminotrans_IV"/>
</dbReference>
<comment type="similarity">
    <text evidence="2">Belongs to the class-IV pyridoxal-phosphate-dependent aminotransferase family.</text>
</comment>
<protein>
    <recommendedName>
        <fullName evidence="8">aminodeoxychorismate lyase</fullName>
        <ecNumber evidence="8">4.1.3.38</ecNumber>
    </recommendedName>
</protein>
<dbReference type="PANTHER" id="PTHR42743">
    <property type="entry name" value="AMINO-ACID AMINOTRANSFERASE"/>
    <property type="match status" value="1"/>
</dbReference>
<dbReference type="GO" id="GO:0008153">
    <property type="term" value="P:4-aminobenzoate biosynthetic process"/>
    <property type="evidence" value="ECO:0007669"/>
    <property type="project" value="TreeGrafter"/>
</dbReference>
<dbReference type="Gene3D" id="3.30.470.10">
    <property type="match status" value="1"/>
</dbReference>
<dbReference type="InterPro" id="IPR043131">
    <property type="entry name" value="BCAT-like_N"/>
</dbReference>
<evidence type="ECO:0000256" key="4">
    <source>
        <dbReference type="ARBA" id="ARBA00022898"/>
    </source>
</evidence>
<dbReference type="EC" id="4.1.3.38" evidence="8"/>
<keyword evidence="11" id="KW-1185">Reference proteome</keyword>
<dbReference type="GO" id="GO:0005829">
    <property type="term" value="C:cytosol"/>
    <property type="evidence" value="ECO:0007669"/>
    <property type="project" value="TreeGrafter"/>
</dbReference>
<organism evidence="10 11">
    <name type="scientific">Iodobacter ciconiae</name>
    <dbReference type="NCBI Taxonomy" id="2496266"/>
    <lineage>
        <taxon>Bacteria</taxon>
        <taxon>Pseudomonadati</taxon>
        <taxon>Pseudomonadota</taxon>
        <taxon>Betaproteobacteria</taxon>
        <taxon>Neisseriales</taxon>
        <taxon>Chitinibacteraceae</taxon>
        <taxon>Iodobacter</taxon>
    </lineage>
</organism>
<dbReference type="GO" id="GO:0008696">
    <property type="term" value="F:4-amino-4-deoxychorismate lyase activity"/>
    <property type="evidence" value="ECO:0007669"/>
    <property type="project" value="UniProtKB-EC"/>
</dbReference>
<name>A0A3S8ZWD1_9NEIS</name>